<dbReference type="GO" id="GO:1990334">
    <property type="term" value="C:Bfa1-Bub2 complex"/>
    <property type="evidence" value="ECO:0007669"/>
    <property type="project" value="InterPro"/>
</dbReference>
<sequence length="876" mass="95923">MAHVEVESWDDDQDFEGGLALNSSFSSTQPTSLSSRQSLRSESNAADEDWQVLITPNDESSLSHAISSAKQVGIPIPQNVPPSALLGGTIKRLGKLKSKSKPNVADDWGDDFDMAGDDGGSRLQLKVGPRMETPITPSNNSVLDDDFDTEWAEGSLGIRFAGTRRDLRGRSSSVSAMSPSLGSIMTVESEEDDLGGLVLPAGPVDFAAKLRQRQEQEARKEIPTSAPIAAAWGEPRGLPGRTHADEDDDMLAGLDFDDNSDFLENPKKRKINHNVKIEPARVHTPVPKTTTTSLTFTDKPSVSRIPRPSNSASKLKPLDPVYESGVASQPPIAQPQLSRFGRTPNTTSANYSQLLRSKRSAPVLGRPPTSLASRPSVPFLPAGVSTNQSQHVNTKGSSHSRQPSDHHSRPLSPITRSFSRMSVTEQTRETPSRIGNRRSWIAPAALARVAANQRTLHVQKKRVFGHGNELDSFDDLPTSATKEQKYMKTPVSAGPPRSLRRKESRANLNLVLPERSQMVTPAPTSAVPSTPQAQTPSSRGYFPHTKTENLPRFARDTAASRIAREQRLNNGGSMPRPKSDGPVPPAMNINWKAQVAARSPHHSPTALRSKKRSVDIKGPTLIKTMTSATNLKSELPEPCEVIFANKSIDDKGMVYNAALQRWEGNEHALTHFNNPSNTTLPLHPTHNVNNSHHHHTNSTPSALALGIRDQNAIPRHGSPPRPALISQVTQTRGPRIERGMVFDPDRMKWLKVDPRSFGDPNKPLSPGSVSMEDDVDPFAGIEDLPDESRKITPGAGGANKENERSVTGAPMSDEWALGEEFDLGPTFIKRQRTEEAEWRRWAGSWFPNGEAWVDERGGEEYKWSIWRVLGSGQDVC</sequence>
<feature type="compositionally biased region" description="Polar residues" evidence="1">
    <location>
        <begin position="343"/>
        <end position="355"/>
    </location>
</feature>
<gene>
    <name evidence="2" type="ORF">BLS_004110</name>
</gene>
<feature type="compositionally biased region" description="Low complexity" evidence="1">
    <location>
        <begin position="284"/>
        <end position="297"/>
    </location>
</feature>
<feature type="compositionally biased region" description="Polar residues" evidence="1">
    <location>
        <begin position="414"/>
        <end position="425"/>
    </location>
</feature>
<evidence type="ECO:0000256" key="1">
    <source>
        <dbReference type="SAM" id="MobiDB-lite"/>
    </source>
</evidence>
<feature type="region of interest" description="Disordered" evidence="1">
    <location>
        <begin position="274"/>
        <end position="436"/>
    </location>
</feature>
<evidence type="ECO:0000313" key="2">
    <source>
        <dbReference type="EMBL" id="KAE9972238.1"/>
    </source>
</evidence>
<comment type="caution">
    <text evidence="2">The sequence shown here is derived from an EMBL/GenBank/DDBJ whole genome shotgun (WGS) entry which is preliminary data.</text>
</comment>
<dbReference type="EMBL" id="WNWQ01000269">
    <property type="protein sequence ID" value="KAE9972238.1"/>
    <property type="molecule type" value="Genomic_DNA"/>
</dbReference>
<feature type="compositionally biased region" description="Polar residues" evidence="1">
    <location>
        <begin position="384"/>
        <end position="401"/>
    </location>
</feature>
<evidence type="ECO:0008006" key="4">
    <source>
        <dbReference type="Google" id="ProtNLM"/>
    </source>
</evidence>
<dbReference type="GO" id="GO:0005096">
    <property type="term" value="F:GTPase activator activity"/>
    <property type="evidence" value="ECO:0007669"/>
    <property type="project" value="InterPro"/>
</dbReference>
<protein>
    <recommendedName>
        <fullName evidence="4">Cytokinesis regulator</fullName>
    </recommendedName>
</protein>
<dbReference type="PANTHER" id="PTHR35140">
    <property type="entry name" value="MITOTIC CHECK POINT PROTEIN BFA1"/>
    <property type="match status" value="1"/>
</dbReference>
<feature type="region of interest" description="Disordered" evidence="1">
    <location>
        <begin position="565"/>
        <end position="584"/>
    </location>
</feature>
<accession>A0A8H3UMJ2</accession>
<dbReference type="Proteomes" id="UP000433883">
    <property type="component" value="Unassembled WGS sequence"/>
</dbReference>
<dbReference type="GO" id="GO:0044732">
    <property type="term" value="C:mitotic spindle pole body"/>
    <property type="evidence" value="ECO:0007669"/>
    <property type="project" value="TreeGrafter"/>
</dbReference>
<feature type="compositionally biased region" description="Low complexity" evidence="1">
    <location>
        <begin position="23"/>
        <end position="43"/>
    </location>
</feature>
<feature type="region of interest" description="Disordered" evidence="1">
    <location>
        <begin position="519"/>
        <end position="546"/>
    </location>
</feature>
<feature type="region of interest" description="Disordered" evidence="1">
    <location>
        <begin position="1"/>
        <end position="50"/>
    </location>
</feature>
<dbReference type="AlphaFoldDB" id="A0A8H3UMJ2"/>
<dbReference type="GO" id="GO:0031578">
    <property type="term" value="P:mitotic spindle orientation checkpoint signaling"/>
    <property type="evidence" value="ECO:0007669"/>
    <property type="project" value="TreeGrafter"/>
</dbReference>
<proteinExistence type="predicted"/>
<evidence type="ECO:0000313" key="3">
    <source>
        <dbReference type="Proteomes" id="UP000433883"/>
    </source>
</evidence>
<dbReference type="InterPro" id="IPR034586">
    <property type="entry name" value="Bfa1/Byr4"/>
</dbReference>
<dbReference type="PANTHER" id="PTHR35140:SF1">
    <property type="entry name" value="MITOTIC CHECK POINT PROTEIN BFA1"/>
    <property type="match status" value="1"/>
</dbReference>
<feature type="compositionally biased region" description="Low complexity" evidence="1">
    <location>
        <begin position="519"/>
        <end position="531"/>
    </location>
</feature>
<feature type="region of interest" description="Disordered" evidence="1">
    <location>
        <begin position="752"/>
        <end position="809"/>
    </location>
</feature>
<name>A0A8H3UMJ2_VENIN</name>
<reference evidence="2 3" key="1">
    <citation type="submission" date="2019-11" db="EMBL/GenBank/DDBJ databases">
        <title>Venturia inaequalis Genome Resource.</title>
        <authorList>
            <person name="Lichtner F.J."/>
        </authorList>
    </citation>
    <scope>NUCLEOTIDE SEQUENCE [LARGE SCALE GENOMIC DNA]</scope>
    <source>
        <strain evidence="2">Bline_iso_100314</strain>
    </source>
</reference>
<organism evidence="2 3">
    <name type="scientific">Venturia inaequalis</name>
    <name type="common">Apple scab fungus</name>
    <dbReference type="NCBI Taxonomy" id="5025"/>
    <lineage>
        <taxon>Eukaryota</taxon>
        <taxon>Fungi</taxon>
        <taxon>Dikarya</taxon>
        <taxon>Ascomycota</taxon>
        <taxon>Pezizomycotina</taxon>
        <taxon>Dothideomycetes</taxon>
        <taxon>Pleosporomycetidae</taxon>
        <taxon>Venturiales</taxon>
        <taxon>Venturiaceae</taxon>
        <taxon>Venturia</taxon>
    </lineage>
</organism>